<proteinExistence type="predicted"/>
<dbReference type="KEGG" id="nvn:NVIE_005440"/>
<keyword evidence="1" id="KW-0472">Membrane</keyword>
<dbReference type="STRING" id="926571.NVIE_005440"/>
<keyword evidence="1" id="KW-0812">Transmembrane</keyword>
<reference evidence="2 3" key="1">
    <citation type="journal article" date="2014" name="Int. J. Syst. Evol. Microbiol.">
        <title>Nitrososphaera viennensis gen. nov., sp. nov., an aerobic and mesophilic, ammonia-oxidizing archaeon from soil and a member of the archaeal phylum Thaumarchaeota.</title>
        <authorList>
            <person name="Stieglmeier M."/>
            <person name="Klingl A."/>
            <person name="Alves R.J."/>
            <person name="Rittmann S.K."/>
            <person name="Melcher M."/>
            <person name="Leisch N."/>
            <person name="Schleper C."/>
        </authorList>
    </citation>
    <scope>NUCLEOTIDE SEQUENCE [LARGE SCALE GENOMIC DNA]</scope>
    <source>
        <strain evidence="2">EN76</strain>
    </source>
</reference>
<evidence type="ECO:0000256" key="1">
    <source>
        <dbReference type="SAM" id="Phobius"/>
    </source>
</evidence>
<name>A0A060HGM8_9ARCH</name>
<gene>
    <name evidence="2" type="ORF">NVIE_005440</name>
</gene>
<keyword evidence="1" id="KW-1133">Transmembrane helix</keyword>
<sequence>MANVEERRDSQEAIPVVIGLTVGAAFVVIFGLMLFGNMANSAISSKEADESYRRLPSHTTFVGVCGSPLYSSNSANPVTIKRGEETPVQLCAWSSASVPKKLHLLIIPSEDFPHSDDLYARFDQENLFLTPYHGEGANENLMTNGGRGSTAGTNLHLRVDKDMGPVPKELKLEVIGDSSVEVYPIFVKVI</sequence>
<feature type="transmembrane region" description="Helical" evidence="1">
    <location>
        <begin position="13"/>
        <end position="36"/>
    </location>
</feature>
<dbReference type="AlphaFoldDB" id="A0A060HGM8"/>
<dbReference type="HOGENOM" id="CLU_1425130_0_0_2"/>
<evidence type="ECO:0000313" key="2">
    <source>
        <dbReference type="EMBL" id="AIC14743.1"/>
    </source>
</evidence>
<organism evidence="2 3">
    <name type="scientific">Nitrososphaera viennensis EN76</name>
    <dbReference type="NCBI Taxonomy" id="926571"/>
    <lineage>
        <taxon>Archaea</taxon>
        <taxon>Nitrososphaerota</taxon>
        <taxon>Nitrososphaeria</taxon>
        <taxon>Nitrososphaerales</taxon>
        <taxon>Nitrososphaeraceae</taxon>
        <taxon>Nitrososphaera</taxon>
    </lineage>
</organism>
<dbReference type="Proteomes" id="UP000027093">
    <property type="component" value="Chromosome"/>
</dbReference>
<dbReference type="EMBL" id="CP007536">
    <property type="protein sequence ID" value="AIC14743.1"/>
    <property type="molecule type" value="Genomic_DNA"/>
</dbReference>
<protein>
    <submittedName>
        <fullName evidence="2">Uncharacterized protein</fullName>
    </submittedName>
</protein>
<accession>A0A060HGM8</accession>
<keyword evidence="3" id="KW-1185">Reference proteome</keyword>
<evidence type="ECO:0000313" key="3">
    <source>
        <dbReference type="Proteomes" id="UP000027093"/>
    </source>
</evidence>